<name>A0AAD5DEZ9_9CHLO</name>
<dbReference type="Proteomes" id="UP001205105">
    <property type="component" value="Unassembled WGS sequence"/>
</dbReference>
<comment type="caution">
    <text evidence="3">The sequence shown here is derived from an EMBL/GenBank/DDBJ whole genome shotgun (WGS) entry which is preliminary data.</text>
</comment>
<sequence>MEQQENDGFVSAADFFRQQPGPAAKPLPAADEPPRRPVRESLLVVARNSQVKNKISAFDKQQAGGAALTGLTAARPAARRTGAAPALGAIAEEAPAPPARRHAAVPAQPTPPQLRPLPGVLAPARASLSPRPQPALAAQPALLPQAVAKVLATEAAAVAAAESDDERDYVDAASGGPSQEGSAVFLDARDSHLVIQDDDAASVASDASTVVPDHHPAGEEQQLDGMEVEEAAAQPQLTAAAEQLEQWGGQAEQAAAPAELPEVQPATVQAAAAAEQFAPAAAVPAPRFSLGAAQLEPFQPEPAGLDAPFAAVPMRRSSLSPAPSAGQRRSSLGVVAPRPPQQQETEGTSLRVSLSGGVAEVAAAQQAAVELQQEQQAHAAPPAVEQPSPFTAELSAPAAAPTPESSAAGAPLQPEASRLSLSSSVSAAPSLKIEYSEASLRYSVELGLAHSPRSHRSNPSLERLPAVPASPAPSAGPEAELLPPAAAATPQQPRLSLAAAASPVAPANTPASPTMLGQAAAARTDLEQRSQPVPASAVAQAIEAAATESSGADEPGLIRRLSLAEPTAQPGQPAADEQQQELEQLVGEQPVRRTSFFSVPQMAEAAAAASPSAPADPPAEQAGEAVAAPLSAPAAEAVAASPVPPTPYAATEYDGEDVVMMDVAEVQAVQQQEQHAVAGEQPALQAEAAEAAPGASAEPEQHAGDETEQAGTACGGSAAAAAAADAVYPEEAPVQPMAVTEEGSKCASLPALPEQDAAARRGRAGRLSMPAARLAPAADPGNRASRLSLPGSMRSAAVSGEDAFEARPKLAMSPAASRGSVGRSAAPAQQDEEDVQQQQADKQQQADQQQQQGDTSAEPVDAAEATPAEQAAAPVVALSRLAAEDDELPAELVQPQVAPSPTAMAPPEAAGEAEQQADAQLAAEAVAAELALAEPEQLVAEAQQLQTAEDAAPAHPAERQQALQTEQPAADEEALAAAAFAAKPKLAMSPALSAGAAPVRGSFGEAADADAADPFAVHPKLAMSPAVSSGSYGRIPAEPSPAAAAAAALPSPAAAAAVEPAAQEAADGDAGSGIAEQHAWEMPAQMHHRDSPTMSDNPLALAGGSSGDTPVAAGNRRRLSHSPALSGLSAGAVSNNPMFAGTPSHPTPPSVNLKAFTSRLSTGTPQSGATAGSDGTPASTGIKLAEKLHQVAEQLQNPAAPQGLAVLATPGGARAATAAATPGLGRFEFADDVAGIMQALDARTPASGLAQPGGLSRVAAALATTVQRPGGGRAPRYSFAASGANQGLLDLEGYDANGDRSGQAGPTPLLRTQLLAATPATGAAAPSRLSLGGGPGSAAAATPAEVLALREEVAALRKQLGEANSQREEMVGLLGGYQRSIQELQDNHSVLVVRLQGENKAFRAEAERLRRAHGDTDAQFRTLYNDKYLPLKEQAGELRREVAALQKRVVSEELKASWDVVSVVKVAHKAASDAAAVRQELAAAQERAEQATAAAAQAAAQAAAAREAEQRLQQQLAGEQRRSDKAVAAAQAELADLKAKYGGLTRQYDEAVHKINLAKQARERAQAEVQRKEEEVVALEVRVKEYVDALKEYKRENSKFFEVKERYKGAIAALEKDLQDKERERRELLGLCNELMTRLEREGLSAA</sequence>
<evidence type="ECO:0000256" key="1">
    <source>
        <dbReference type="SAM" id="Coils"/>
    </source>
</evidence>
<feature type="region of interest" description="Disordered" evidence="2">
    <location>
        <begin position="366"/>
        <end position="423"/>
    </location>
</feature>
<feature type="region of interest" description="Disordered" evidence="2">
    <location>
        <begin position="1"/>
        <end position="38"/>
    </location>
</feature>
<feature type="compositionally biased region" description="Low complexity" evidence="2">
    <location>
        <begin position="836"/>
        <end position="854"/>
    </location>
</feature>
<evidence type="ECO:0000313" key="4">
    <source>
        <dbReference type="Proteomes" id="UP001205105"/>
    </source>
</evidence>
<feature type="region of interest" description="Disordered" evidence="2">
    <location>
        <begin position="237"/>
        <end position="262"/>
    </location>
</feature>
<feature type="region of interest" description="Disordered" evidence="2">
    <location>
        <begin position="671"/>
        <end position="716"/>
    </location>
</feature>
<keyword evidence="4" id="KW-1185">Reference proteome</keyword>
<feature type="region of interest" description="Disordered" evidence="2">
    <location>
        <begin position="941"/>
        <end position="970"/>
    </location>
</feature>
<accession>A0AAD5DEZ9</accession>
<dbReference type="EMBL" id="JADXDR010000189">
    <property type="protein sequence ID" value="KAI7836397.1"/>
    <property type="molecule type" value="Genomic_DNA"/>
</dbReference>
<feature type="compositionally biased region" description="Low complexity" evidence="2">
    <location>
        <begin position="671"/>
        <end position="698"/>
    </location>
</feature>
<evidence type="ECO:0000256" key="2">
    <source>
        <dbReference type="SAM" id="MobiDB-lite"/>
    </source>
</evidence>
<gene>
    <name evidence="3" type="ORF">COHA_009729</name>
</gene>
<evidence type="ECO:0000313" key="3">
    <source>
        <dbReference type="EMBL" id="KAI7836397.1"/>
    </source>
</evidence>
<feature type="region of interest" description="Disordered" evidence="2">
    <location>
        <begin position="160"/>
        <end position="182"/>
    </location>
</feature>
<feature type="region of interest" description="Disordered" evidence="2">
    <location>
        <begin position="607"/>
        <end position="628"/>
    </location>
</feature>
<feature type="region of interest" description="Disordered" evidence="2">
    <location>
        <begin position="299"/>
        <end position="352"/>
    </location>
</feature>
<feature type="compositionally biased region" description="Low complexity" evidence="2">
    <location>
        <begin position="465"/>
        <end position="514"/>
    </location>
</feature>
<feature type="region of interest" description="Disordered" evidence="2">
    <location>
        <begin position="756"/>
        <end position="788"/>
    </location>
</feature>
<feature type="region of interest" description="Disordered" evidence="2">
    <location>
        <begin position="1085"/>
        <end position="1116"/>
    </location>
</feature>
<feature type="coiled-coil region" evidence="1">
    <location>
        <begin position="1392"/>
        <end position="1638"/>
    </location>
</feature>
<proteinExistence type="predicted"/>
<feature type="compositionally biased region" description="Low complexity" evidence="2">
    <location>
        <begin position="862"/>
        <end position="877"/>
    </location>
</feature>
<organism evidence="3 4">
    <name type="scientific">Chlorella ohadii</name>
    <dbReference type="NCBI Taxonomy" id="2649997"/>
    <lineage>
        <taxon>Eukaryota</taxon>
        <taxon>Viridiplantae</taxon>
        <taxon>Chlorophyta</taxon>
        <taxon>core chlorophytes</taxon>
        <taxon>Trebouxiophyceae</taxon>
        <taxon>Chlorellales</taxon>
        <taxon>Chlorellaceae</taxon>
        <taxon>Chlorella clade</taxon>
        <taxon>Chlorella</taxon>
    </lineage>
</organism>
<protein>
    <submittedName>
        <fullName evidence="3">Uncharacterized protein</fullName>
    </submittedName>
</protein>
<feature type="compositionally biased region" description="Low complexity" evidence="2">
    <location>
        <begin position="903"/>
        <end position="920"/>
    </location>
</feature>
<feature type="compositionally biased region" description="Low complexity" evidence="2">
    <location>
        <begin position="813"/>
        <end position="829"/>
    </location>
</feature>
<feature type="region of interest" description="Disordered" evidence="2">
    <location>
        <begin position="811"/>
        <end position="920"/>
    </location>
</feature>
<reference evidence="3" key="1">
    <citation type="submission" date="2020-11" db="EMBL/GenBank/DDBJ databases">
        <title>Chlorella ohadii genome sequencing and assembly.</title>
        <authorList>
            <person name="Murik O."/>
            <person name="Treves H."/>
            <person name="Kedem I."/>
            <person name="Shotland Y."/>
            <person name="Kaplan A."/>
        </authorList>
    </citation>
    <scope>NUCLEOTIDE SEQUENCE</scope>
    <source>
        <strain evidence="3">1</strain>
    </source>
</reference>
<feature type="compositionally biased region" description="Polar residues" evidence="2">
    <location>
        <begin position="341"/>
        <end position="352"/>
    </location>
</feature>
<keyword evidence="1" id="KW-0175">Coiled coil</keyword>
<feature type="region of interest" description="Disordered" evidence="2">
    <location>
        <begin position="451"/>
        <end position="537"/>
    </location>
</feature>
<feature type="region of interest" description="Disordered" evidence="2">
    <location>
        <begin position="96"/>
        <end position="115"/>
    </location>
</feature>